<dbReference type="SUPFAM" id="SSF49464">
    <property type="entry name" value="Carboxypeptidase regulatory domain-like"/>
    <property type="match status" value="1"/>
</dbReference>
<evidence type="ECO:0000256" key="2">
    <source>
        <dbReference type="ARBA" id="ARBA00022448"/>
    </source>
</evidence>
<keyword evidence="4 7" id="KW-0812">Transmembrane</keyword>
<dbReference type="FunFam" id="2.170.130.10:FF:000003">
    <property type="entry name" value="SusC/RagA family TonB-linked outer membrane protein"/>
    <property type="match status" value="1"/>
</dbReference>
<evidence type="ECO:0000256" key="6">
    <source>
        <dbReference type="ARBA" id="ARBA00023237"/>
    </source>
</evidence>
<dbReference type="PROSITE" id="PS52016">
    <property type="entry name" value="TONB_DEPENDENT_REC_3"/>
    <property type="match status" value="1"/>
</dbReference>
<dbReference type="SUPFAM" id="SSF56935">
    <property type="entry name" value="Porins"/>
    <property type="match status" value="1"/>
</dbReference>
<keyword evidence="6 7" id="KW-0998">Cell outer membrane</keyword>
<comment type="caution">
    <text evidence="10">The sequence shown here is derived from an EMBL/GenBank/DDBJ whole genome shotgun (WGS) entry which is preliminary data.</text>
</comment>
<dbReference type="Gene3D" id="2.60.40.1120">
    <property type="entry name" value="Carboxypeptidase-like, regulatory domain"/>
    <property type="match status" value="1"/>
</dbReference>
<dbReference type="InterPro" id="IPR039426">
    <property type="entry name" value="TonB-dep_rcpt-like"/>
</dbReference>
<dbReference type="NCBIfam" id="TIGR04057">
    <property type="entry name" value="SusC_RagA_signa"/>
    <property type="match status" value="1"/>
</dbReference>
<dbReference type="Pfam" id="PF13715">
    <property type="entry name" value="CarbopepD_reg_2"/>
    <property type="match status" value="1"/>
</dbReference>
<accession>A0AAE3MB60</accession>
<protein>
    <submittedName>
        <fullName evidence="10">TonB-dependent receptor</fullName>
    </submittedName>
</protein>
<feature type="domain" description="TonB-dependent receptor plug" evidence="9">
    <location>
        <begin position="135"/>
        <end position="241"/>
    </location>
</feature>
<sequence>MKGLKDLLFPKLSILNKLGNVIIKSFVFMMVILLSASAYGQNTKQIAGIVLDDQGEPVVGATVVVKNTTIGMITDYKGEFVFDVPNDAKTLVISFIGMQTQEFDITTEFKVNITLKSETELLEDVVIVGYGQQKKESIVGAITQTTGKVLERAGGVTNVGAALTGQLPGVITYTSSGQPGEEDPKIIIRSQTSWNSSSPLILVDGIERSMSDVDISSVERISVLKDASATAVYGVRGANGVILITTKRGKEGKANIQVRANATMKIPSKLPEKYDSYNTLMLRNQSIENQLDIYSDNWESYIPVDIINKYRNPANIEEAERYPNIDWEDALLKKNAKSYNASVNVAGGTKYVKYFAAVDFLNEGDIFKTVDNGGGYDAGFAYNRINVRSNLDFQLTKTTKFSSNLFGTNGTKKTPWDFEGSFPWAAIYRTAPNSMYPVYSDGIWGFYFPKDADQPNSVYQLANSGSEEQTTTKITTDFSLKQDLKFITKGLSFEGTYSYDNTFVEVDRGINNKYKNQQQKWINPDTGEVLYRYPLDSSTQFDYTNKIEWTAQAGNIQKWSTFRRQYYSMRLNFARDFGKHTVTGLGLFSREKSASGDSFARFREDWVLRATYSYDSKYLFEVNGAYNGSEKFGPDYRFDFFPSVSAGWVISEENFMSSLSFIDMFKLRGSWGIIGDDSAGGRWLYADRWEYDGVTNLGTTSGNKSPYTYYRQTQTGNPNIAWETVEKRNIGVDYSFLDGLVAGSFDYFNDHRTDIIVSENDRAVASFLGGSVPTANLGEVKSHGYEFEIRLGKSINQDFRVWANINMTHATNEVVFADDPELLPDYQKDEGYSIGQTRSYIDHGYLSTWDDVIGSTQRVSDNNHKNIGDYNIIDFNGDGVVDKYDKVPYKYSGTPQNTYSTTVGVDWKGINFSMQFYGVSNVTREVNFPTFVKGTDNAYVEGTYWTVKNGGDVPMPRYNVSQGDEVGGTRYWYDGSYLRLKTAELGYTFRKGWTEHLGIKSCKFYVSGNNLYVWTDMPDDRESNFSGNSSMGAYPTFKRVTFGVDITF</sequence>
<dbReference type="Gene3D" id="2.40.170.20">
    <property type="entry name" value="TonB-dependent receptor, beta-barrel domain"/>
    <property type="match status" value="1"/>
</dbReference>
<gene>
    <name evidence="10" type="ORF">OM074_03025</name>
</gene>
<dbReference type="InterPro" id="IPR012910">
    <property type="entry name" value="Plug_dom"/>
</dbReference>
<dbReference type="Gene3D" id="2.170.130.10">
    <property type="entry name" value="TonB-dependent receptor, plug domain"/>
    <property type="match status" value="1"/>
</dbReference>
<dbReference type="InterPro" id="IPR023996">
    <property type="entry name" value="TonB-dep_OMP_SusC/RagA"/>
</dbReference>
<dbReference type="RefSeq" id="WP_301197802.1">
    <property type="nucleotide sequence ID" value="NZ_JAPDPI010000003.1"/>
</dbReference>
<dbReference type="InterPro" id="IPR008969">
    <property type="entry name" value="CarboxyPept-like_regulatory"/>
</dbReference>
<dbReference type="GO" id="GO:0009279">
    <property type="term" value="C:cell outer membrane"/>
    <property type="evidence" value="ECO:0007669"/>
    <property type="project" value="UniProtKB-SubCell"/>
</dbReference>
<name>A0AAE3MB60_9BACT</name>
<dbReference type="Pfam" id="PF07715">
    <property type="entry name" value="Plug"/>
    <property type="match status" value="1"/>
</dbReference>
<dbReference type="EMBL" id="JAPDPI010000003">
    <property type="protein sequence ID" value="MCW3804581.1"/>
    <property type="molecule type" value="Genomic_DNA"/>
</dbReference>
<dbReference type="NCBIfam" id="TIGR04056">
    <property type="entry name" value="OMP_RagA_SusC"/>
    <property type="match status" value="1"/>
</dbReference>
<evidence type="ECO:0000256" key="5">
    <source>
        <dbReference type="ARBA" id="ARBA00023136"/>
    </source>
</evidence>
<proteinExistence type="inferred from homology"/>
<dbReference type="InterPro" id="IPR036942">
    <property type="entry name" value="Beta-barrel_TonB_sf"/>
</dbReference>
<reference evidence="10" key="1">
    <citation type="submission" date="2022-10" db="EMBL/GenBank/DDBJ databases">
        <authorList>
            <person name="Yu W.X."/>
        </authorList>
    </citation>
    <scope>NUCLEOTIDE SEQUENCE</scope>
    <source>
        <strain evidence="10">D04</strain>
    </source>
</reference>
<evidence type="ECO:0000256" key="3">
    <source>
        <dbReference type="ARBA" id="ARBA00022452"/>
    </source>
</evidence>
<evidence type="ECO:0000259" key="9">
    <source>
        <dbReference type="Pfam" id="PF07715"/>
    </source>
</evidence>
<evidence type="ECO:0000256" key="1">
    <source>
        <dbReference type="ARBA" id="ARBA00004571"/>
    </source>
</evidence>
<comment type="subcellular location">
    <subcellularLocation>
        <location evidence="1 7">Cell outer membrane</location>
        <topology evidence="1 7">Multi-pass membrane protein</topology>
    </subcellularLocation>
</comment>
<organism evidence="10 11">
    <name type="scientific">Plebeiibacterium marinum</name>
    <dbReference type="NCBI Taxonomy" id="2992111"/>
    <lineage>
        <taxon>Bacteria</taxon>
        <taxon>Pseudomonadati</taxon>
        <taxon>Bacteroidota</taxon>
        <taxon>Bacteroidia</taxon>
        <taxon>Marinilabiliales</taxon>
        <taxon>Marinilabiliaceae</taxon>
        <taxon>Plebeiibacterium</taxon>
    </lineage>
</organism>
<dbReference type="AlphaFoldDB" id="A0AAE3MB60"/>
<dbReference type="InterPro" id="IPR023997">
    <property type="entry name" value="TonB-dep_OMP_SusC/RagA_CS"/>
</dbReference>
<feature type="transmembrane region" description="Helical" evidence="8">
    <location>
        <begin position="21"/>
        <end position="40"/>
    </location>
</feature>
<keyword evidence="11" id="KW-1185">Reference proteome</keyword>
<evidence type="ECO:0000256" key="7">
    <source>
        <dbReference type="PROSITE-ProRule" id="PRU01360"/>
    </source>
</evidence>
<evidence type="ECO:0000313" key="11">
    <source>
        <dbReference type="Proteomes" id="UP001207408"/>
    </source>
</evidence>
<keyword evidence="10" id="KW-0675">Receptor</keyword>
<keyword evidence="5 7" id="KW-0472">Membrane</keyword>
<comment type="similarity">
    <text evidence="7">Belongs to the TonB-dependent receptor family.</text>
</comment>
<evidence type="ECO:0000256" key="4">
    <source>
        <dbReference type="ARBA" id="ARBA00022692"/>
    </source>
</evidence>
<evidence type="ECO:0000256" key="8">
    <source>
        <dbReference type="SAM" id="Phobius"/>
    </source>
</evidence>
<keyword evidence="8" id="KW-1133">Transmembrane helix</keyword>
<keyword evidence="2 7" id="KW-0813">Transport</keyword>
<dbReference type="InterPro" id="IPR037066">
    <property type="entry name" value="Plug_dom_sf"/>
</dbReference>
<keyword evidence="3 7" id="KW-1134">Transmembrane beta strand</keyword>
<dbReference type="Proteomes" id="UP001207408">
    <property type="component" value="Unassembled WGS sequence"/>
</dbReference>
<evidence type="ECO:0000313" key="10">
    <source>
        <dbReference type="EMBL" id="MCW3804581.1"/>
    </source>
</evidence>